<keyword evidence="5" id="KW-1185">Reference proteome</keyword>
<dbReference type="Gene3D" id="1.10.287.130">
    <property type="match status" value="1"/>
</dbReference>
<evidence type="ECO:0000256" key="1">
    <source>
        <dbReference type="SAM" id="MobiDB-lite"/>
    </source>
</evidence>
<proteinExistence type="predicted"/>
<name>A0A2S6N226_RHOGL</name>
<evidence type="ECO:0000259" key="3">
    <source>
        <dbReference type="Pfam" id="PF05227"/>
    </source>
</evidence>
<dbReference type="Proteomes" id="UP000239724">
    <property type="component" value="Unassembled WGS sequence"/>
</dbReference>
<dbReference type="EMBL" id="NHRY01000240">
    <property type="protein sequence ID" value="PPQ28648.1"/>
    <property type="molecule type" value="Genomic_DNA"/>
</dbReference>
<dbReference type="InterPro" id="IPR035965">
    <property type="entry name" value="PAS-like_dom_sf"/>
</dbReference>
<dbReference type="AlphaFoldDB" id="A0A2S6N226"/>
<keyword evidence="2" id="KW-1133">Transmembrane helix</keyword>
<evidence type="ECO:0000313" key="5">
    <source>
        <dbReference type="Proteomes" id="UP000239724"/>
    </source>
</evidence>
<dbReference type="Pfam" id="PF05227">
    <property type="entry name" value="CHASE3"/>
    <property type="match status" value="1"/>
</dbReference>
<dbReference type="RefSeq" id="WP_104521325.1">
    <property type="nucleotide sequence ID" value="NZ_NHRY01000240.1"/>
</dbReference>
<dbReference type="SUPFAM" id="SSF55785">
    <property type="entry name" value="PYP-like sensor domain (PAS domain)"/>
    <property type="match status" value="1"/>
</dbReference>
<reference evidence="4 5" key="1">
    <citation type="journal article" date="2018" name="Arch. Microbiol.">
        <title>New insights into the metabolic potential of the phototrophic purple bacterium Rhodopila globiformis DSM 161(T) from its draft genome sequence and evidence for a vanadium-dependent nitrogenase.</title>
        <authorList>
            <person name="Imhoff J.F."/>
            <person name="Rahn T."/>
            <person name="Kunzel S."/>
            <person name="Neulinger S.C."/>
        </authorList>
    </citation>
    <scope>NUCLEOTIDE SEQUENCE [LARGE SCALE GENOMIC DNA]</scope>
    <source>
        <strain evidence="4 5">DSM 161</strain>
    </source>
</reference>
<gene>
    <name evidence="4" type="ORF">CCS01_23850</name>
</gene>
<feature type="transmembrane region" description="Helical" evidence="2">
    <location>
        <begin position="34"/>
        <end position="54"/>
    </location>
</feature>
<dbReference type="OrthoDB" id="9767435at2"/>
<accession>A0A2S6N226</accession>
<keyword evidence="2" id="KW-0472">Membrane</keyword>
<feature type="region of interest" description="Disordered" evidence="1">
    <location>
        <begin position="1"/>
        <end position="23"/>
    </location>
</feature>
<evidence type="ECO:0000313" key="4">
    <source>
        <dbReference type="EMBL" id="PPQ28648.1"/>
    </source>
</evidence>
<keyword evidence="2" id="KW-0812">Transmembrane</keyword>
<feature type="domain" description="CHASE3" evidence="3">
    <location>
        <begin position="68"/>
        <end position="188"/>
    </location>
</feature>
<dbReference type="InterPro" id="IPR007891">
    <property type="entry name" value="CHASE3"/>
</dbReference>
<sequence>MTAAGPSGGFVPPAPAAGEQRTEPRLRRHASLPLWLACLLLALTALGLVSAAVVTSRGLAVIGRLATTRLDLERLLSELKDVETGQRGFLATGNPSFLELHDDARPRIAARLDRVVAELAKAHPAVPTETIVRLTGEKLAFTGATVDMARGGHLEAARAAVAEGEGKRVMDAIRAEARRFGTLIDSRRAEVERQTRLHAIRATAASLLGAVLASFLVGVMAFLQRRQSAEWLRLSEQSRALALDAAGLGTREWDVRNGRLTACRFVRRLFEFPPDVALRASDLLDSITDKDRKFAGEALRNAVRQGGCDWQGWVGRGAAPARLVHVQAGLYRDHAGQPTVLRGVAQDITARHAAEERMRGTQMELLHATQVSAVAETVSATAHELSQPLSAAATFLHACEQMLRSGQEHDRDDLLAGLSRGLDAVGFERRGGGRIA</sequence>
<protein>
    <recommendedName>
        <fullName evidence="3">CHASE3 domain-containing protein</fullName>
    </recommendedName>
</protein>
<comment type="caution">
    <text evidence="4">The sequence shown here is derived from an EMBL/GenBank/DDBJ whole genome shotgun (WGS) entry which is preliminary data.</text>
</comment>
<organism evidence="4 5">
    <name type="scientific">Rhodopila globiformis</name>
    <name type="common">Rhodopseudomonas globiformis</name>
    <dbReference type="NCBI Taxonomy" id="1071"/>
    <lineage>
        <taxon>Bacteria</taxon>
        <taxon>Pseudomonadati</taxon>
        <taxon>Pseudomonadota</taxon>
        <taxon>Alphaproteobacteria</taxon>
        <taxon>Acetobacterales</taxon>
        <taxon>Acetobacteraceae</taxon>
        <taxon>Rhodopila</taxon>
    </lineage>
</organism>
<feature type="transmembrane region" description="Helical" evidence="2">
    <location>
        <begin position="202"/>
        <end position="223"/>
    </location>
</feature>
<dbReference type="CDD" id="cd19410">
    <property type="entry name" value="HK9-like_sensor"/>
    <property type="match status" value="1"/>
</dbReference>
<dbReference type="Gene3D" id="3.30.450.20">
    <property type="entry name" value="PAS domain"/>
    <property type="match status" value="1"/>
</dbReference>
<evidence type="ECO:0000256" key="2">
    <source>
        <dbReference type="SAM" id="Phobius"/>
    </source>
</evidence>